<dbReference type="Proteomes" id="UP000254866">
    <property type="component" value="Unassembled WGS sequence"/>
</dbReference>
<dbReference type="EMBL" id="NPIC01000005">
    <property type="protein sequence ID" value="RDL36181.1"/>
    <property type="molecule type" value="Genomic_DNA"/>
</dbReference>
<accession>A0A370TKX5</accession>
<dbReference type="OrthoDB" id="9997102at2759"/>
<feature type="domain" description="NmrA-like" evidence="3">
    <location>
        <begin position="14"/>
        <end position="281"/>
    </location>
</feature>
<dbReference type="CDD" id="cd05251">
    <property type="entry name" value="NmrA_like_SDR_a"/>
    <property type="match status" value="1"/>
</dbReference>
<dbReference type="GO" id="GO:0005634">
    <property type="term" value="C:nucleus"/>
    <property type="evidence" value="ECO:0007669"/>
    <property type="project" value="TreeGrafter"/>
</dbReference>
<dbReference type="PANTHER" id="PTHR42748:SF25">
    <property type="entry name" value="NMRA FAMILY PROTEIN"/>
    <property type="match status" value="1"/>
</dbReference>
<name>A0A370TKX5_9HELO</name>
<dbReference type="InterPro" id="IPR008030">
    <property type="entry name" value="NmrA-like"/>
</dbReference>
<dbReference type="Gene3D" id="3.40.50.720">
    <property type="entry name" value="NAD(P)-binding Rossmann-like Domain"/>
    <property type="match status" value="1"/>
</dbReference>
<dbReference type="AlphaFoldDB" id="A0A370TKX5"/>
<keyword evidence="2" id="KW-0521">NADP</keyword>
<evidence type="ECO:0000313" key="5">
    <source>
        <dbReference type="Proteomes" id="UP000254866"/>
    </source>
</evidence>
<dbReference type="InterPro" id="IPR051164">
    <property type="entry name" value="NmrA-like_oxidored"/>
</dbReference>
<dbReference type="Pfam" id="PF05368">
    <property type="entry name" value="NmrA"/>
    <property type="match status" value="1"/>
</dbReference>
<dbReference type="GeneID" id="43599642"/>
<evidence type="ECO:0000256" key="1">
    <source>
        <dbReference type="ARBA" id="ARBA00006328"/>
    </source>
</evidence>
<dbReference type="SUPFAM" id="SSF51735">
    <property type="entry name" value="NAD(P)-binding Rossmann-fold domains"/>
    <property type="match status" value="1"/>
</dbReference>
<reference evidence="4 5" key="1">
    <citation type="journal article" date="2018" name="IMA Fungus">
        <title>IMA Genome-F 9: Draft genome sequence of Annulohypoxylon stygium, Aspergillus mulundensis, Berkeleyomyces basicola (syn. Thielaviopsis basicola), Ceratocystis smalleyi, two Cercospora beticola strains, Coleophoma cylindrospora, Fusarium fracticaudum, Phialophora cf. hyalina, and Morchella septimelata.</title>
        <authorList>
            <person name="Wingfield B.D."/>
            <person name="Bills G.F."/>
            <person name="Dong Y."/>
            <person name="Huang W."/>
            <person name="Nel W.J."/>
            <person name="Swalarsk-Parry B.S."/>
            <person name="Vaghefi N."/>
            <person name="Wilken P.M."/>
            <person name="An Z."/>
            <person name="de Beer Z.W."/>
            <person name="De Vos L."/>
            <person name="Chen L."/>
            <person name="Duong T.A."/>
            <person name="Gao Y."/>
            <person name="Hammerbacher A."/>
            <person name="Kikkert J.R."/>
            <person name="Li Y."/>
            <person name="Li H."/>
            <person name="Li K."/>
            <person name="Li Q."/>
            <person name="Liu X."/>
            <person name="Ma X."/>
            <person name="Naidoo K."/>
            <person name="Pethybridge S.J."/>
            <person name="Sun J."/>
            <person name="Steenkamp E.T."/>
            <person name="van der Nest M.A."/>
            <person name="van Wyk S."/>
            <person name="Wingfield M.J."/>
            <person name="Xiong C."/>
            <person name="Yue Q."/>
            <person name="Zhang X."/>
        </authorList>
    </citation>
    <scope>NUCLEOTIDE SEQUENCE [LARGE SCALE GENOMIC DNA]</scope>
    <source>
        <strain evidence="4 5">BP 5553</strain>
    </source>
</reference>
<dbReference type="Gene3D" id="3.90.25.10">
    <property type="entry name" value="UDP-galactose 4-epimerase, domain 1"/>
    <property type="match status" value="1"/>
</dbReference>
<evidence type="ECO:0000256" key="2">
    <source>
        <dbReference type="ARBA" id="ARBA00022857"/>
    </source>
</evidence>
<dbReference type="PANTHER" id="PTHR42748">
    <property type="entry name" value="NITROGEN METABOLITE REPRESSION PROTEIN NMRA FAMILY MEMBER"/>
    <property type="match status" value="1"/>
</dbReference>
<dbReference type="STRING" id="2656787.A0A370TKX5"/>
<comment type="caution">
    <text evidence="4">The sequence shown here is derived from an EMBL/GenBank/DDBJ whole genome shotgun (WGS) entry which is preliminary data.</text>
</comment>
<gene>
    <name evidence="4" type="ORF">BP5553_06793</name>
</gene>
<evidence type="ECO:0000259" key="3">
    <source>
        <dbReference type="Pfam" id="PF05368"/>
    </source>
</evidence>
<dbReference type="RefSeq" id="XP_031868837.1">
    <property type="nucleotide sequence ID" value="XM_032015416.1"/>
</dbReference>
<sequence length="307" mass="33683">MSSQSPSQSKVAGKKILITGATGKQGGAVIDALRSSSTPFQILALTRNASSPKARTLASEPNVTVVEGDSTNPAPIFEKHRPIHGVFSVTAMKKPGDEEKQAMPLIDEAIKNNVEHFVFTSVDRGGPGRSEQNPTNIPHFLSKHNIEEHLKSQIAAKKSNMQYTILRPVAFMDNLTPDFMGKGFASMWAGLGDKPLQLIATHDIGLFAARAFENPAAYKNKAVSLAGDELTLAQGKKVFKDTLGYDMPETFGFVGSGIKFMVKEMSTMFRWFKDEGYGADIPALKKEEPRLQNFSTWLTETSRFKKQ</sequence>
<protein>
    <recommendedName>
        <fullName evidence="3">NmrA-like domain-containing protein</fullName>
    </recommendedName>
</protein>
<comment type="similarity">
    <text evidence="1">Belongs to the NmrA-type oxidoreductase family.</text>
</comment>
<dbReference type="InterPro" id="IPR036291">
    <property type="entry name" value="NAD(P)-bd_dom_sf"/>
</dbReference>
<organism evidence="4 5">
    <name type="scientific">Venustampulla echinocandica</name>
    <dbReference type="NCBI Taxonomy" id="2656787"/>
    <lineage>
        <taxon>Eukaryota</taxon>
        <taxon>Fungi</taxon>
        <taxon>Dikarya</taxon>
        <taxon>Ascomycota</taxon>
        <taxon>Pezizomycotina</taxon>
        <taxon>Leotiomycetes</taxon>
        <taxon>Helotiales</taxon>
        <taxon>Pleuroascaceae</taxon>
        <taxon>Venustampulla</taxon>
    </lineage>
</organism>
<proteinExistence type="inferred from homology"/>
<keyword evidence="5" id="KW-1185">Reference proteome</keyword>
<evidence type="ECO:0000313" key="4">
    <source>
        <dbReference type="EMBL" id="RDL36181.1"/>
    </source>
</evidence>